<comment type="caution">
    <text evidence="4">The sequence shown here is derived from an EMBL/GenBank/DDBJ whole genome shotgun (WGS) entry which is preliminary data.</text>
</comment>
<keyword evidence="1" id="KW-0863">Zinc-finger</keyword>
<evidence type="ECO:0000256" key="2">
    <source>
        <dbReference type="SAM" id="MobiDB-lite"/>
    </source>
</evidence>
<evidence type="ECO:0000256" key="1">
    <source>
        <dbReference type="PROSITE-ProRule" id="PRU00042"/>
    </source>
</evidence>
<dbReference type="PROSITE" id="PS00028">
    <property type="entry name" value="ZINC_FINGER_C2H2_1"/>
    <property type="match status" value="1"/>
</dbReference>
<keyword evidence="5" id="KW-1185">Reference proteome</keyword>
<gene>
    <name evidence="4" type="ORF">AVEN_201203_1</name>
</gene>
<dbReference type="OrthoDB" id="6437321at2759"/>
<name>A0A4Y2V2P0_ARAVE</name>
<feature type="compositionally biased region" description="Basic and acidic residues" evidence="2">
    <location>
        <begin position="491"/>
        <end position="507"/>
    </location>
</feature>
<dbReference type="Proteomes" id="UP000499080">
    <property type="component" value="Unassembled WGS sequence"/>
</dbReference>
<dbReference type="PROSITE" id="PS50157">
    <property type="entry name" value="ZINC_FINGER_C2H2_2"/>
    <property type="match status" value="1"/>
</dbReference>
<feature type="region of interest" description="Disordered" evidence="2">
    <location>
        <begin position="73"/>
        <end position="128"/>
    </location>
</feature>
<reference evidence="4 5" key="1">
    <citation type="journal article" date="2019" name="Sci. Rep.">
        <title>Orb-weaving spider Araneus ventricosus genome elucidates the spidroin gene catalogue.</title>
        <authorList>
            <person name="Kono N."/>
            <person name="Nakamura H."/>
            <person name="Ohtoshi R."/>
            <person name="Moran D.A.P."/>
            <person name="Shinohara A."/>
            <person name="Yoshida Y."/>
            <person name="Fujiwara M."/>
            <person name="Mori M."/>
            <person name="Tomita M."/>
            <person name="Arakawa K."/>
        </authorList>
    </citation>
    <scope>NUCLEOTIDE SEQUENCE [LARGE SCALE GENOMIC DNA]</scope>
</reference>
<dbReference type="EMBL" id="BGPR01042970">
    <property type="protein sequence ID" value="GBO19489.1"/>
    <property type="molecule type" value="Genomic_DNA"/>
</dbReference>
<keyword evidence="1" id="KW-0862">Zinc</keyword>
<evidence type="ECO:0000313" key="5">
    <source>
        <dbReference type="Proteomes" id="UP000499080"/>
    </source>
</evidence>
<feature type="compositionally biased region" description="Basic residues" evidence="2">
    <location>
        <begin position="73"/>
        <end position="86"/>
    </location>
</feature>
<dbReference type="SMART" id="SM00355">
    <property type="entry name" value="ZnF_C2H2"/>
    <property type="match status" value="2"/>
</dbReference>
<dbReference type="InterPro" id="IPR013087">
    <property type="entry name" value="Znf_C2H2_type"/>
</dbReference>
<feature type="compositionally biased region" description="Polar residues" evidence="2">
    <location>
        <begin position="19"/>
        <end position="29"/>
    </location>
</feature>
<evidence type="ECO:0000259" key="3">
    <source>
        <dbReference type="PROSITE" id="PS50157"/>
    </source>
</evidence>
<protein>
    <recommendedName>
        <fullName evidence="3">C2H2-type domain-containing protein</fullName>
    </recommendedName>
</protein>
<organism evidence="4 5">
    <name type="scientific">Araneus ventricosus</name>
    <name type="common">Orbweaver spider</name>
    <name type="synonym">Epeira ventricosa</name>
    <dbReference type="NCBI Taxonomy" id="182803"/>
    <lineage>
        <taxon>Eukaryota</taxon>
        <taxon>Metazoa</taxon>
        <taxon>Ecdysozoa</taxon>
        <taxon>Arthropoda</taxon>
        <taxon>Chelicerata</taxon>
        <taxon>Arachnida</taxon>
        <taxon>Araneae</taxon>
        <taxon>Araneomorphae</taxon>
        <taxon>Entelegynae</taxon>
        <taxon>Araneoidea</taxon>
        <taxon>Araneidae</taxon>
        <taxon>Araneus</taxon>
    </lineage>
</organism>
<feature type="region of interest" description="Disordered" evidence="2">
    <location>
        <begin position="19"/>
        <end position="54"/>
    </location>
</feature>
<dbReference type="GO" id="GO:0008270">
    <property type="term" value="F:zinc ion binding"/>
    <property type="evidence" value="ECO:0007669"/>
    <property type="project" value="UniProtKB-KW"/>
</dbReference>
<feature type="compositionally biased region" description="Polar residues" evidence="2">
    <location>
        <begin position="113"/>
        <end position="125"/>
    </location>
</feature>
<feature type="domain" description="C2H2-type" evidence="3">
    <location>
        <begin position="57"/>
        <end position="85"/>
    </location>
</feature>
<dbReference type="Gene3D" id="3.30.160.60">
    <property type="entry name" value="Classic Zinc Finger"/>
    <property type="match status" value="1"/>
</dbReference>
<dbReference type="AlphaFoldDB" id="A0A4Y2V2P0"/>
<feature type="region of interest" description="Disordered" evidence="2">
    <location>
        <begin position="466"/>
        <end position="508"/>
    </location>
</feature>
<dbReference type="PANTHER" id="PTHR31511">
    <property type="entry name" value="PROTEIN CBG23764"/>
    <property type="match status" value="1"/>
</dbReference>
<proteinExistence type="predicted"/>
<keyword evidence="1" id="KW-0479">Metal-binding</keyword>
<accession>A0A4Y2V2P0</accession>
<dbReference type="PANTHER" id="PTHR31511:SF12">
    <property type="entry name" value="RHO TERMINATION FACTOR N-TERMINAL DOMAIN-CONTAINING PROTEIN"/>
    <property type="match status" value="1"/>
</dbReference>
<sequence length="523" mass="59622">MWKSSFNFLPSNSLFDMDSTNTPLQNPSSAAGFPGWGSISTDQLDSHSEDVTTDPVFSCSSCSDTFTLRSSLKKHERLKHGNKRQRRDPSPQPGPSGLQPGADTRKRQRRDPSSQPGSSILQSDGPQRRRRFRAALNTFEVEKIFPTPDVLQDLLLEVSETEKEYCDAFFRSKNETCFLKESPVEKVKTGFVKIQTSCDEFQTRGSGWVIDAILYLEVNTCTYQPLAASSFIPLPSAIAKKRSIINIKNTDNKCFLWCVLAALHPATTNPQPVSNYPPFVKSLNLDKITFPTPLSQIDRFEKLNNISINVFGFEREVFLLKITSVGKEKHINLLLISDGNKQHYALIKNLNCLLHDLTKHGGKKFYCNFCLHRFWTEEGLHNHQLDCRNHKIQKIRMSSEKENWLQFDKHRFQLPVPYVIYADFECILEKIDTCEMNPHISSTHPVSKHTPCGFAYVVVGPDGEMIRPPPSQSLPRRRCRHPIPQTSYRGRGMDSPENLRSEDDGFHPCRSSKVRNGYQLLDL</sequence>
<evidence type="ECO:0000313" key="4">
    <source>
        <dbReference type="EMBL" id="GBO19489.1"/>
    </source>
</evidence>